<dbReference type="InterPro" id="IPR000014">
    <property type="entry name" value="PAS"/>
</dbReference>
<dbReference type="PANTHER" id="PTHR43304">
    <property type="entry name" value="PHYTOCHROME-LIKE PROTEIN CPH1"/>
    <property type="match status" value="1"/>
</dbReference>
<dbReference type="SMART" id="SM00091">
    <property type="entry name" value="PAS"/>
    <property type="match status" value="4"/>
</dbReference>
<dbReference type="Proteomes" id="UP001247620">
    <property type="component" value="Unassembled WGS sequence"/>
</dbReference>
<dbReference type="Pfam" id="PF00989">
    <property type="entry name" value="PAS"/>
    <property type="match status" value="1"/>
</dbReference>
<dbReference type="Gene3D" id="1.10.287.130">
    <property type="match status" value="1"/>
</dbReference>
<dbReference type="PROSITE" id="PS50112">
    <property type="entry name" value="PAS"/>
    <property type="match status" value="2"/>
</dbReference>
<keyword evidence="8" id="KW-1185">Reference proteome</keyword>
<name>A0ABU1T929_9SPHI</name>
<dbReference type="SUPFAM" id="SSF47384">
    <property type="entry name" value="Homodimeric domain of signal transducing histidine kinase"/>
    <property type="match status" value="1"/>
</dbReference>
<evidence type="ECO:0000256" key="2">
    <source>
        <dbReference type="ARBA" id="ARBA00012438"/>
    </source>
</evidence>
<feature type="domain" description="PAS" evidence="6">
    <location>
        <begin position="267"/>
        <end position="312"/>
    </location>
</feature>
<evidence type="ECO:0000313" key="7">
    <source>
        <dbReference type="EMBL" id="MDR6941916.1"/>
    </source>
</evidence>
<dbReference type="InterPro" id="IPR013656">
    <property type="entry name" value="PAS_4"/>
</dbReference>
<dbReference type="Pfam" id="PF08448">
    <property type="entry name" value="PAS_4"/>
    <property type="match status" value="2"/>
</dbReference>
<keyword evidence="4" id="KW-0808">Transferase</keyword>
<dbReference type="SUPFAM" id="SSF55785">
    <property type="entry name" value="PYP-like sensor domain (PAS domain)"/>
    <property type="match status" value="3"/>
</dbReference>
<dbReference type="EMBL" id="JAVDUU010000002">
    <property type="protein sequence ID" value="MDR6941916.1"/>
    <property type="molecule type" value="Genomic_DNA"/>
</dbReference>
<evidence type="ECO:0000313" key="8">
    <source>
        <dbReference type="Proteomes" id="UP001247620"/>
    </source>
</evidence>
<evidence type="ECO:0000256" key="4">
    <source>
        <dbReference type="ARBA" id="ARBA00022679"/>
    </source>
</evidence>
<gene>
    <name evidence="7" type="ORF">J2W55_001758</name>
</gene>
<protein>
    <recommendedName>
        <fullName evidence="2">histidine kinase</fullName>
        <ecNumber evidence="2">2.7.13.3</ecNumber>
    </recommendedName>
</protein>
<dbReference type="NCBIfam" id="TIGR00229">
    <property type="entry name" value="sensory_box"/>
    <property type="match status" value="3"/>
</dbReference>
<evidence type="ECO:0000259" key="6">
    <source>
        <dbReference type="PROSITE" id="PS50112"/>
    </source>
</evidence>
<feature type="domain" description="PAS" evidence="6">
    <location>
        <begin position="140"/>
        <end position="195"/>
    </location>
</feature>
<proteinExistence type="predicted"/>
<evidence type="ECO:0000256" key="5">
    <source>
        <dbReference type="ARBA" id="ARBA00022777"/>
    </source>
</evidence>
<dbReference type="InterPro" id="IPR035965">
    <property type="entry name" value="PAS-like_dom_sf"/>
</dbReference>
<keyword evidence="5" id="KW-0418">Kinase</keyword>
<dbReference type="InterPro" id="IPR036097">
    <property type="entry name" value="HisK_dim/P_sf"/>
</dbReference>
<dbReference type="InterPro" id="IPR052162">
    <property type="entry name" value="Sensor_kinase/Photoreceptor"/>
</dbReference>
<dbReference type="CDD" id="cd00130">
    <property type="entry name" value="PAS"/>
    <property type="match status" value="2"/>
</dbReference>
<dbReference type="InterPro" id="IPR013767">
    <property type="entry name" value="PAS_fold"/>
</dbReference>
<dbReference type="CDD" id="cd00082">
    <property type="entry name" value="HisKA"/>
    <property type="match status" value="1"/>
</dbReference>
<dbReference type="PANTHER" id="PTHR43304:SF1">
    <property type="entry name" value="PAC DOMAIN-CONTAINING PROTEIN"/>
    <property type="match status" value="1"/>
</dbReference>
<dbReference type="RefSeq" id="WP_310094407.1">
    <property type="nucleotide sequence ID" value="NZ_JAVDUU010000002.1"/>
</dbReference>
<dbReference type="EC" id="2.7.13.3" evidence="2"/>
<organism evidence="7 8">
    <name type="scientific">Mucilaginibacter pocheonensis</name>
    <dbReference type="NCBI Taxonomy" id="398050"/>
    <lineage>
        <taxon>Bacteria</taxon>
        <taxon>Pseudomonadati</taxon>
        <taxon>Bacteroidota</taxon>
        <taxon>Sphingobacteriia</taxon>
        <taxon>Sphingobacteriales</taxon>
        <taxon>Sphingobacteriaceae</taxon>
        <taxon>Mucilaginibacter</taxon>
    </lineage>
</organism>
<sequence>MFNHTAIALNESVLAYDLNEQRYLFIAGNICSVLGITAKELHQDNGLWDRLINKTELAGIQERVKNLTPNSPIELTYSITTPQYAVKNIADKKRLIIDDATGHKILISVIIELPANNHLEEPAQSYVLDKPDEQADATLGKQFLNSLVDSQTSFLIRVDINGNYSFVNQQYLKTFGYAAEDILGKHFSITTIPEETHLCQNAFIECINNPGKVIPLLHKKPDVQGNLHDTEWELMSIVNKNGEVCEIQGIGRDITAKLKIEEEIKRTAQKLDDFIENLTDSFFILDNDWRFVRVNAAFEKVWGKSRTEVLGKIIWDVFPSFVNTVFNSAFYEAKTKQKSVKFMTHFEPLNKWFRTVVYPSAEGITVFSKNVTYEMRAQEEALWAQNNLEALINNTTDKIWSVDTEGRYVYMNNAYIEQTKAITGIAPKRGKYSYKNMGYPQHIIDEWMAYYKRALQNETYTVIIEGINGNTKQPAFYEVNFNPIYAGNGEIKGVGCFAHDITARLKTEHEVLGQNKRLRNIAALSSHELRRPVASLLGLINLIDMENLQNPDNKQIFKYLQVVSTEIDDVIRLIVDHTFTGD</sequence>
<reference evidence="7 8" key="1">
    <citation type="submission" date="2023-07" db="EMBL/GenBank/DDBJ databases">
        <title>Sorghum-associated microbial communities from plants grown in Nebraska, USA.</title>
        <authorList>
            <person name="Schachtman D."/>
        </authorList>
    </citation>
    <scope>NUCLEOTIDE SEQUENCE [LARGE SCALE GENOMIC DNA]</scope>
    <source>
        <strain evidence="7 8">3262</strain>
    </source>
</reference>
<evidence type="ECO:0000256" key="3">
    <source>
        <dbReference type="ARBA" id="ARBA00022553"/>
    </source>
</evidence>
<comment type="catalytic activity">
    <reaction evidence="1">
        <text>ATP + protein L-histidine = ADP + protein N-phospho-L-histidine.</text>
        <dbReference type="EC" id="2.7.13.3"/>
    </reaction>
</comment>
<evidence type="ECO:0000256" key="1">
    <source>
        <dbReference type="ARBA" id="ARBA00000085"/>
    </source>
</evidence>
<dbReference type="InterPro" id="IPR003661">
    <property type="entry name" value="HisK_dim/P_dom"/>
</dbReference>
<accession>A0ABU1T929</accession>
<keyword evidence="3" id="KW-0597">Phosphoprotein</keyword>
<dbReference type="Gene3D" id="3.30.450.20">
    <property type="entry name" value="PAS domain"/>
    <property type="match status" value="4"/>
</dbReference>
<comment type="caution">
    <text evidence="7">The sequence shown here is derived from an EMBL/GenBank/DDBJ whole genome shotgun (WGS) entry which is preliminary data.</text>
</comment>